<feature type="compositionally biased region" description="Basic and acidic residues" evidence="3">
    <location>
        <begin position="270"/>
        <end position="292"/>
    </location>
</feature>
<feature type="compositionally biased region" description="Basic and acidic residues" evidence="3">
    <location>
        <begin position="218"/>
        <end position="234"/>
    </location>
</feature>
<gene>
    <name evidence="6" type="primary">LOC108560990</name>
</gene>
<sequence>MENVYGIGTANRYSLFLDNETDPLETLQIKEQEKELKRKTKVVEKENKGKPEAPAKGKPTQPPKKIIKDVPHKAQDNKREDGKLNHQRSTDNKTEKTFNKFNNENREERNNRRNREDRPFNGNFENNREDRPRREGDFDNRRGRAVGSKTAGRGGVAPRRGKREFERQSGSDKTHGYRGVKPIDKRDGGGAHNWGSHKDVIEEADANKSTETEQVWSENEKAETSINAEQKETENETENVPVEEEPKELTLDEWKAQRAGRQKPTYNLRKAGEGEDPSQWKKMYELSKKKDGEEEETDDEEYDTSEYPQRVGRQKRVVGIDFHFSDSRRGGAGRGRGARAGRGARNNREGGGGGRGQAAAAAAGGGGGGPSGGEKPVQGGGNRYRPEETGDVNKVDAKHAPKVDDERDFPSLG</sequence>
<dbReference type="InterPro" id="IPR032381">
    <property type="entry name" value="IHABP4_N"/>
</dbReference>
<keyword evidence="1" id="KW-0810">Translation regulation</keyword>
<dbReference type="Pfam" id="PF16174">
    <property type="entry name" value="IHABP4_N"/>
    <property type="match status" value="1"/>
</dbReference>
<dbReference type="Proteomes" id="UP000695000">
    <property type="component" value="Unplaced"/>
</dbReference>
<feature type="compositionally biased region" description="Gly residues" evidence="3">
    <location>
        <begin position="330"/>
        <end position="340"/>
    </location>
</feature>
<feature type="compositionally biased region" description="Basic and acidic residues" evidence="3">
    <location>
        <begin position="247"/>
        <end position="256"/>
    </location>
</feature>
<feature type="compositionally biased region" description="Basic and acidic residues" evidence="3">
    <location>
        <begin position="32"/>
        <end position="55"/>
    </location>
</feature>
<organism evidence="5 6">
    <name type="scientific">Nicrophorus vespilloides</name>
    <name type="common">Boreal carrion beetle</name>
    <dbReference type="NCBI Taxonomy" id="110193"/>
    <lineage>
        <taxon>Eukaryota</taxon>
        <taxon>Metazoa</taxon>
        <taxon>Ecdysozoa</taxon>
        <taxon>Arthropoda</taxon>
        <taxon>Hexapoda</taxon>
        <taxon>Insecta</taxon>
        <taxon>Pterygota</taxon>
        <taxon>Neoptera</taxon>
        <taxon>Endopterygota</taxon>
        <taxon>Coleoptera</taxon>
        <taxon>Polyphaga</taxon>
        <taxon>Staphyliniformia</taxon>
        <taxon>Silphidae</taxon>
        <taxon>Nicrophorinae</taxon>
        <taxon>Nicrophorus</taxon>
    </lineage>
</organism>
<evidence type="ECO:0000313" key="6">
    <source>
        <dbReference type="RefSeq" id="XP_017774219.1"/>
    </source>
</evidence>
<evidence type="ECO:0000256" key="3">
    <source>
        <dbReference type="SAM" id="MobiDB-lite"/>
    </source>
</evidence>
<feature type="compositionally biased region" description="Acidic residues" evidence="3">
    <location>
        <begin position="235"/>
        <end position="246"/>
    </location>
</feature>
<feature type="compositionally biased region" description="Basic and acidic residues" evidence="3">
    <location>
        <begin position="196"/>
        <end position="211"/>
    </location>
</feature>
<dbReference type="PANTHER" id="PTHR12299">
    <property type="entry name" value="HYALURONIC ACID-BINDING PROTEIN 4"/>
    <property type="match status" value="1"/>
</dbReference>
<dbReference type="GeneID" id="108560990"/>
<dbReference type="SMART" id="SM01233">
    <property type="entry name" value="HABP4_PAI-RBP1"/>
    <property type="match status" value="1"/>
</dbReference>
<feature type="region of interest" description="Disordered" evidence="3">
    <location>
        <begin position="32"/>
        <end position="413"/>
    </location>
</feature>
<evidence type="ECO:0000313" key="5">
    <source>
        <dbReference type="Proteomes" id="UP000695000"/>
    </source>
</evidence>
<feature type="compositionally biased region" description="Acidic residues" evidence="3">
    <location>
        <begin position="293"/>
        <end position="304"/>
    </location>
</feature>
<name>A0ABM1MI19_NICVS</name>
<proteinExistence type="inferred from homology"/>
<evidence type="ECO:0000259" key="4">
    <source>
        <dbReference type="SMART" id="SM01233"/>
    </source>
</evidence>
<protein>
    <submittedName>
        <fullName evidence="6">Plasminogen activator inhibitor 1 RNA-binding protein-like isoform X1</fullName>
    </submittedName>
</protein>
<accession>A0ABM1MI19</accession>
<feature type="domain" description="Hyaluronan/mRNA-binding protein" evidence="4">
    <location>
        <begin position="161"/>
        <end position="274"/>
    </location>
</feature>
<feature type="compositionally biased region" description="Basic and acidic residues" evidence="3">
    <location>
        <begin position="163"/>
        <end position="189"/>
    </location>
</feature>
<feature type="compositionally biased region" description="Gly residues" evidence="3">
    <location>
        <begin position="363"/>
        <end position="382"/>
    </location>
</feature>
<evidence type="ECO:0000256" key="2">
    <source>
        <dbReference type="ARBA" id="ARBA00035118"/>
    </source>
</evidence>
<dbReference type="PANTHER" id="PTHR12299:SF17">
    <property type="entry name" value="AT19571P-RELATED"/>
    <property type="match status" value="1"/>
</dbReference>
<feature type="compositionally biased region" description="Basic and acidic residues" evidence="3">
    <location>
        <begin position="384"/>
        <end position="413"/>
    </location>
</feature>
<comment type="similarity">
    <text evidence="2">Belongs to the SERBP1-HABP4 family.</text>
</comment>
<dbReference type="RefSeq" id="XP_017774219.1">
    <property type="nucleotide sequence ID" value="XM_017918730.1"/>
</dbReference>
<dbReference type="Pfam" id="PF04774">
    <property type="entry name" value="HABP4_PAI-RBP1"/>
    <property type="match status" value="1"/>
</dbReference>
<feature type="compositionally biased region" description="Basic and acidic residues" evidence="3">
    <location>
        <begin position="126"/>
        <end position="142"/>
    </location>
</feature>
<reference evidence="6" key="1">
    <citation type="submission" date="2025-08" db="UniProtKB">
        <authorList>
            <consortium name="RefSeq"/>
        </authorList>
    </citation>
    <scope>IDENTIFICATION</scope>
    <source>
        <tissue evidence="6">Whole Larva</tissue>
    </source>
</reference>
<keyword evidence="5" id="KW-1185">Reference proteome</keyword>
<feature type="compositionally biased region" description="Basic and acidic residues" evidence="3">
    <location>
        <begin position="66"/>
        <end position="119"/>
    </location>
</feature>
<evidence type="ECO:0000256" key="1">
    <source>
        <dbReference type="ARBA" id="ARBA00022845"/>
    </source>
</evidence>
<dbReference type="InterPro" id="IPR039764">
    <property type="entry name" value="HABP4/SERBP1-like"/>
</dbReference>
<dbReference type="InterPro" id="IPR006861">
    <property type="entry name" value="HABP4_PAIRBP1-bd"/>
</dbReference>